<feature type="transmembrane region" description="Helical" evidence="1">
    <location>
        <begin position="63"/>
        <end position="84"/>
    </location>
</feature>
<dbReference type="EMBL" id="JBHSHD010000002">
    <property type="protein sequence ID" value="MFC4818807.1"/>
    <property type="molecule type" value="Genomic_DNA"/>
</dbReference>
<keyword evidence="1" id="KW-1133">Transmembrane helix</keyword>
<name>A0ABV9QPF1_9GAMM</name>
<keyword evidence="1" id="KW-0812">Transmembrane</keyword>
<accession>A0ABV9QPF1</accession>
<sequence length="102" mass="11558">MFEALQRHWRAFRDEPVGKRFQRRYRRRAERPSGWLRKIGVLAAAAGLIIAGLAMLVLPGPGLLALLLAAVLIAEESLLAARALDRVDLAVHRRLARRRRTQ</sequence>
<organism evidence="2 3">
    <name type="scientific">Dokdonella ginsengisoli</name>
    <dbReference type="NCBI Taxonomy" id="363846"/>
    <lineage>
        <taxon>Bacteria</taxon>
        <taxon>Pseudomonadati</taxon>
        <taxon>Pseudomonadota</taxon>
        <taxon>Gammaproteobacteria</taxon>
        <taxon>Lysobacterales</taxon>
        <taxon>Rhodanobacteraceae</taxon>
        <taxon>Dokdonella</taxon>
    </lineage>
</organism>
<comment type="caution">
    <text evidence="2">The sequence shown here is derived from an EMBL/GenBank/DDBJ whole genome shotgun (WGS) entry which is preliminary data.</text>
</comment>
<evidence type="ECO:0000313" key="3">
    <source>
        <dbReference type="Proteomes" id="UP001595886"/>
    </source>
</evidence>
<dbReference type="Proteomes" id="UP001595886">
    <property type="component" value="Unassembled WGS sequence"/>
</dbReference>
<feature type="transmembrane region" description="Helical" evidence="1">
    <location>
        <begin position="35"/>
        <end position="57"/>
    </location>
</feature>
<keyword evidence="3" id="KW-1185">Reference proteome</keyword>
<evidence type="ECO:0000313" key="2">
    <source>
        <dbReference type="EMBL" id="MFC4818807.1"/>
    </source>
</evidence>
<protein>
    <submittedName>
        <fullName evidence="2">PGPGW domain-containing protein</fullName>
    </submittedName>
</protein>
<evidence type="ECO:0000256" key="1">
    <source>
        <dbReference type="SAM" id="Phobius"/>
    </source>
</evidence>
<dbReference type="Pfam" id="PF09656">
    <property type="entry name" value="PGPGW"/>
    <property type="match status" value="1"/>
</dbReference>
<reference evidence="3" key="1">
    <citation type="journal article" date="2019" name="Int. J. Syst. Evol. Microbiol.">
        <title>The Global Catalogue of Microorganisms (GCM) 10K type strain sequencing project: providing services to taxonomists for standard genome sequencing and annotation.</title>
        <authorList>
            <consortium name="The Broad Institute Genomics Platform"/>
            <consortium name="The Broad Institute Genome Sequencing Center for Infectious Disease"/>
            <person name="Wu L."/>
            <person name="Ma J."/>
        </authorList>
    </citation>
    <scope>NUCLEOTIDE SEQUENCE [LARGE SCALE GENOMIC DNA]</scope>
    <source>
        <strain evidence="3">CCUG 30340</strain>
    </source>
</reference>
<dbReference type="RefSeq" id="WP_380018540.1">
    <property type="nucleotide sequence ID" value="NZ_JBHSHD010000002.1"/>
</dbReference>
<gene>
    <name evidence="2" type="ORF">ACFO6Q_00635</name>
</gene>
<dbReference type="InterPro" id="IPR019099">
    <property type="entry name" value="Uncharacterised_PGPGW_TM"/>
</dbReference>
<proteinExistence type="predicted"/>
<keyword evidence="1" id="KW-0472">Membrane</keyword>